<dbReference type="Pfam" id="PF13410">
    <property type="entry name" value="GST_C_2"/>
    <property type="match status" value="1"/>
</dbReference>
<dbReference type="CDD" id="cd03043">
    <property type="entry name" value="GST_N_1"/>
    <property type="match status" value="1"/>
</dbReference>
<dbReference type="RefSeq" id="WP_011400378.1">
    <property type="nucleotide sequence ID" value="NC_007645.1"/>
</dbReference>
<dbReference type="InterPro" id="IPR036249">
    <property type="entry name" value="Thioredoxin-like_sf"/>
</dbReference>
<dbReference type="GO" id="GO:0004364">
    <property type="term" value="F:glutathione transferase activity"/>
    <property type="evidence" value="ECO:0007669"/>
    <property type="project" value="TreeGrafter"/>
</dbReference>
<dbReference type="PROSITE" id="PS50404">
    <property type="entry name" value="GST_NTER"/>
    <property type="match status" value="1"/>
</dbReference>
<dbReference type="Gene3D" id="3.40.30.10">
    <property type="entry name" value="Glutaredoxin"/>
    <property type="match status" value="1"/>
</dbReference>
<dbReference type="CDD" id="cd03194">
    <property type="entry name" value="GST_C_3"/>
    <property type="match status" value="1"/>
</dbReference>
<sequence>MQTELTLVIGNKNYSSWSLRAWLPLKRSGLAFSEVFVPLMTPGYKDKLLEYSPAGKVPALLIDGRPVWDSLAIAEWVAEQKPEFWPRDAFERAWARSVTAEMHSGFSGVRGAMPMNCRASGRRVELDDATRDEVARICEIWTQCRETFADRGPWLFGEWSIADAFYAPVASRFRTYGVDVNAACAGYIETTWSDPLMQEWLSHAQQETQVIEKGEVG</sequence>
<organism evidence="2 3">
    <name type="scientific">Hahella chejuensis (strain KCTC 2396)</name>
    <dbReference type="NCBI Taxonomy" id="349521"/>
    <lineage>
        <taxon>Bacteria</taxon>
        <taxon>Pseudomonadati</taxon>
        <taxon>Pseudomonadota</taxon>
        <taxon>Gammaproteobacteria</taxon>
        <taxon>Oceanospirillales</taxon>
        <taxon>Hahellaceae</taxon>
        <taxon>Hahella</taxon>
    </lineage>
</organism>
<dbReference type="OrthoDB" id="9799538at2"/>
<proteinExistence type="predicted"/>
<dbReference type="PANTHER" id="PTHR42673">
    <property type="entry name" value="MALEYLACETOACETATE ISOMERASE"/>
    <property type="match status" value="1"/>
</dbReference>
<dbReference type="eggNOG" id="COG0625">
    <property type="taxonomic scope" value="Bacteria"/>
</dbReference>
<dbReference type="Proteomes" id="UP000000238">
    <property type="component" value="Chromosome"/>
</dbReference>
<dbReference type="AlphaFoldDB" id="Q2S7P8"/>
<dbReference type="SFLD" id="SFLDS00019">
    <property type="entry name" value="Glutathione_Transferase_(cytos"/>
    <property type="match status" value="1"/>
</dbReference>
<dbReference type="GO" id="GO:0016034">
    <property type="term" value="F:maleylacetoacetate isomerase activity"/>
    <property type="evidence" value="ECO:0007669"/>
    <property type="project" value="TreeGrafter"/>
</dbReference>
<dbReference type="GO" id="GO:0006749">
    <property type="term" value="P:glutathione metabolic process"/>
    <property type="evidence" value="ECO:0007669"/>
    <property type="project" value="TreeGrafter"/>
</dbReference>
<dbReference type="InterPro" id="IPR036282">
    <property type="entry name" value="Glutathione-S-Trfase_C_sf"/>
</dbReference>
<dbReference type="EMBL" id="CP000155">
    <property type="protein sequence ID" value="ABC33326.1"/>
    <property type="molecule type" value="Genomic_DNA"/>
</dbReference>
<dbReference type="InterPro" id="IPR040079">
    <property type="entry name" value="Glutathione_S-Trfase"/>
</dbReference>
<feature type="domain" description="GST N-terminal" evidence="1">
    <location>
        <begin position="5"/>
        <end position="85"/>
    </location>
</feature>
<dbReference type="PANTHER" id="PTHR42673:SF4">
    <property type="entry name" value="MALEYLACETOACETATE ISOMERASE"/>
    <property type="match status" value="1"/>
</dbReference>
<reference evidence="2 3" key="1">
    <citation type="journal article" date="2005" name="Nucleic Acids Res.">
        <title>Genomic blueprint of Hahella chejuensis, a marine microbe producing an algicidal agent.</title>
        <authorList>
            <person name="Jeong H."/>
            <person name="Yim J.H."/>
            <person name="Lee C."/>
            <person name="Choi S.-H."/>
            <person name="Park Y.K."/>
            <person name="Yoon S.H."/>
            <person name="Hur C.-G."/>
            <person name="Kang H.-Y."/>
            <person name="Kim D."/>
            <person name="Lee H.H."/>
            <person name="Park K.H."/>
            <person name="Park S.-H."/>
            <person name="Park H.-S."/>
            <person name="Lee H.K."/>
            <person name="Oh T.K."/>
            <person name="Kim J.F."/>
        </authorList>
    </citation>
    <scope>NUCLEOTIDE SEQUENCE [LARGE SCALE GENOMIC DNA]</scope>
    <source>
        <strain evidence="2 3">KCTC 2396</strain>
    </source>
</reference>
<evidence type="ECO:0000313" key="3">
    <source>
        <dbReference type="Proteomes" id="UP000000238"/>
    </source>
</evidence>
<dbReference type="Gene3D" id="1.20.1050.10">
    <property type="match status" value="1"/>
</dbReference>
<evidence type="ECO:0000259" key="1">
    <source>
        <dbReference type="PROSITE" id="PS50404"/>
    </source>
</evidence>
<protein>
    <submittedName>
        <fullName evidence="2">Glutathione S-transferase</fullName>
    </submittedName>
</protein>
<dbReference type="KEGG" id="hch:HCH_06697"/>
<keyword evidence="3" id="KW-1185">Reference proteome</keyword>
<dbReference type="STRING" id="349521.HCH_06697"/>
<dbReference type="SUPFAM" id="SSF47616">
    <property type="entry name" value="GST C-terminal domain-like"/>
    <property type="match status" value="1"/>
</dbReference>
<gene>
    <name evidence="2" type="ordered locus">HCH_06697</name>
</gene>
<keyword evidence="2" id="KW-0808">Transferase</keyword>
<dbReference type="InterPro" id="IPR004045">
    <property type="entry name" value="Glutathione_S-Trfase_N"/>
</dbReference>
<evidence type="ECO:0000313" key="2">
    <source>
        <dbReference type="EMBL" id="ABC33326.1"/>
    </source>
</evidence>
<name>Q2S7P8_HAHCH</name>
<accession>Q2S7P8</accession>
<dbReference type="SUPFAM" id="SSF52833">
    <property type="entry name" value="Thioredoxin-like"/>
    <property type="match status" value="1"/>
</dbReference>
<dbReference type="HOGENOM" id="CLU_070658_0_0_6"/>
<dbReference type="Pfam" id="PF13409">
    <property type="entry name" value="GST_N_2"/>
    <property type="match status" value="1"/>
</dbReference>
<dbReference type="GO" id="GO:0006559">
    <property type="term" value="P:L-phenylalanine catabolic process"/>
    <property type="evidence" value="ECO:0007669"/>
    <property type="project" value="TreeGrafter"/>
</dbReference>